<accession>A0ABN5PLT0</accession>
<keyword evidence="2" id="KW-1185">Reference proteome</keyword>
<dbReference type="EMBL" id="CP032094">
    <property type="protein sequence ID" value="AXY03069.1"/>
    <property type="molecule type" value="Genomic_DNA"/>
</dbReference>
<sequence>MSKHEIQVRQKTDIVLAKSSKLMGLTNKILANRKSVAVAIKQGIWEKYPEMFEAMMFMENHDILGHYVAMQKNDWLIDLFHKVGDIEEVTKGDTYHYFPLSMTTFSENKMVVENRDLLWEHWDKLSPYHALRKGAKVDKEMFYRLLDDGEPVFEDYYLDLMEFDWDLQTLLKYKDRFSYKTYGSVYYAFEWSVEFYEAVKHKDANIIKYLSENGILSYELMEHLKHDLDWEAVSKNTKMEWTPQMINAFGHLIDADGINEARERHMYYEPVREYISKPMYKGTHYAHKFKEIPMPWELVDWEAVTQNPERWSWKALSMNCTFKWSSQIESLFDTYGNWHFLSSNSQVPWNEPNFMRKFSHKLDRNQLSQSESFKWTNEYILAHLDKEESSSLFGDSKYLCCFELTKNKAITSNKELFDIAYSMYDEKDSGADGLLWGIFTSGGYEGLAKWLDPNNKHSCRQRAAKMFAEMYPMTDLTLEDALETFQEIYKRS</sequence>
<dbReference type="RefSeq" id="WP_128812968.1">
    <property type="nucleotide sequence ID" value="NZ_CP032094.1"/>
</dbReference>
<protein>
    <submittedName>
        <fullName evidence="1">Uncharacterized protein</fullName>
    </submittedName>
</protein>
<reference evidence="1 2" key="1">
    <citation type="submission" date="2018-08" db="EMBL/GenBank/DDBJ databases">
        <title>Genomic taxonomy of the Vibrionaceae family.</title>
        <authorList>
            <person name="Gomez-Gil B."/>
            <person name="Tanaka M."/>
            <person name="Sawabe T."/>
            <person name="Enciso-Ibarra K."/>
        </authorList>
    </citation>
    <scope>NUCLEOTIDE SEQUENCE [LARGE SCALE GENOMIC DNA]</scope>
    <source>
        <strain evidence="1 2">CAIM 1831</strain>
    </source>
</reference>
<proteinExistence type="predicted"/>
<name>A0ABN5PLT0_9VIBR</name>
<dbReference type="Proteomes" id="UP000262832">
    <property type="component" value="Chromosome II"/>
</dbReference>
<gene>
    <name evidence="1" type="ORF">D1115_19265</name>
</gene>
<evidence type="ECO:0000313" key="2">
    <source>
        <dbReference type="Proteomes" id="UP000262832"/>
    </source>
</evidence>
<evidence type="ECO:0000313" key="1">
    <source>
        <dbReference type="EMBL" id="AXY03069.1"/>
    </source>
</evidence>
<organism evidence="1 2">
    <name type="scientific">Vibrio alfacsensis</name>
    <dbReference type="NCBI Taxonomy" id="1074311"/>
    <lineage>
        <taxon>Bacteria</taxon>
        <taxon>Pseudomonadati</taxon>
        <taxon>Pseudomonadota</taxon>
        <taxon>Gammaproteobacteria</taxon>
        <taxon>Vibrionales</taxon>
        <taxon>Vibrionaceae</taxon>
        <taxon>Vibrio</taxon>
    </lineage>
</organism>